<reference evidence="2" key="1">
    <citation type="submission" date="2015-05" db="UniProtKB">
        <authorList>
            <consortium name="EnsemblMetazoa"/>
        </authorList>
    </citation>
    <scope>IDENTIFICATION</scope>
</reference>
<evidence type="ECO:0000256" key="1">
    <source>
        <dbReference type="SAM" id="MobiDB-lite"/>
    </source>
</evidence>
<evidence type="ECO:0000313" key="3">
    <source>
        <dbReference type="Proteomes" id="UP000015103"/>
    </source>
</evidence>
<sequence length="150" mass="16940">MVVLWSPEPSRSKDDCFTREDTSHIVMLDDDSEDDSILPFFGYELLPHDINNEYIQEAELGSDSDSSEGEELIQDEVPTSEGLHKPVTVTSEEHPRQDIVIDLDEVRAAMSNITLPDSAIPPWAANVPESQWTSFLVTRIRNMQNPNQNV</sequence>
<dbReference type="EnsemblMetazoa" id="RPRC011422-RA">
    <property type="protein sequence ID" value="RPRC011422-PA"/>
    <property type="gene ID" value="RPRC011422"/>
</dbReference>
<dbReference type="VEuPathDB" id="VectorBase:RPRC011422"/>
<dbReference type="AlphaFoldDB" id="T1I553"/>
<keyword evidence="3" id="KW-1185">Reference proteome</keyword>
<accession>T1I553</accession>
<dbReference type="GeneID" id="141457355"/>
<evidence type="ECO:0000313" key="2">
    <source>
        <dbReference type="EnsemblMetazoa" id="RPRC011422-PA"/>
    </source>
</evidence>
<dbReference type="HOGENOM" id="CLU_111732_0_0_1"/>
<feature type="region of interest" description="Disordered" evidence="1">
    <location>
        <begin position="58"/>
        <end position="96"/>
    </location>
</feature>
<dbReference type="InParanoid" id="T1I553"/>
<dbReference type="EMBL" id="ACPB03011042">
    <property type="status" value="NOT_ANNOTATED_CDS"/>
    <property type="molecule type" value="Genomic_DNA"/>
</dbReference>
<proteinExistence type="predicted"/>
<feature type="compositionally biased region" description="Acidic residues" evidence="1">
    <location>
        <begin position="60"/>
        <end position="74"/>
    </location>
</feature>
<dbReference type="Pfam" id="PF06910">
    <property type="entry name" value="MEA1"/>
    <property type="match status" value="1"/>
</dbReference>
<dbReference type="Proteomes" id="UP000015103">
    <property type="component" value="Unassembled WGS sequence"/>
</dbReference>
<protein>
    <submittedName>
        <fullName evidence="2">Male-enhanced antigen 1</fullName>
    </submittedName>
</protein>
<organism evidence="2 3">
    <name type="scientific">Rhodnius prolixus</name>
    <name type="common">Triatomid bug</name>
    <dbReference type="NCBI Taxonomy" id="13249"/>
    <lineage>
        <taxon>Eukaryota</taxon>
        <taxon>Metazoa</taxon>
        <taxon>Ecdysozoa</taxon>
        <taxon>Arthropoda</taxon>
        <taxon>Hexapoda</taxon>
        <taxon>Insecta</taxon>
        <taxon>Pterygota</taxon>
        <taxon>Neoptera</taxon>
        <taxon>Paraneoptera</taxon>
        <taxon>Hemiptera</taxon>
        <taxon>Heteroptera</taxon>
        <taxon>Panheteroptera</taxon>
        <taxon>Cimicomorpha</taxon>
        <taxon>Reduviidae</taxon>
        <taxon>Triatominae</taxon>
        <taxon>Rhodnius</taxon>
    </lineage>
</organism>
<name>T1I553_RHOPR</name>
<dbReference type="RefSeq" id="XP_073990331.1">
    <property type="nucleotide sequence ID" value="XM_074134230.1"/>
</dbReference>